<evidence type="ECO:0008006" key="4">
    <source>
        <dbReference type="Google" id="ProtNLM"/>
    </source>
</evidence>
<evidence type="ECO:0000256" key="1">
    <source>
        <dbReference type="SAM" id="Phobius"/>
    </source>
</evidence>
<feature type="transmembrane region" description="Helical" evidence="1">
    <location>
        <begin position="21"/>
        <end position="40"/>
    </location>
</feature>
<protein>
    <recommendedName>
        <fullName evidence="4">3D domain-containing protein</fullName>
    </recommendedName>
</protein>
<gene>
    <name evidence="2" type="ORF">CO172_02710</name>
</gene>
<dbReference type="CDD" id="cd22784">
    <property type="entry name" value="DPBB_MltA_YuiC-like"/>
    <property type="match status" value="1"/>
</dbReference>
<dbReference type="Proteomes" id="UP000229749">
    <property type="component" value="Unassembled WGS sequence"/>
</dbReference>
<keyword evidence="1" id="KW-1133">Transmembrane helix</keyword>
<evidence type="ECO:0000313" key="2">
    <source>
        <dbReference type="EMBL" id="PJA47185.1"/>
    </source>
</evidence>
<keyword evidence="1" id="KW-0472">Membrane</keyword>
<proteinExistence type="predicted"/>
<keyword evidence="1" id="KW-0812">Transmembrane</keyword>
<sequence length="177" mass="20521">MNPFQRFQKTYLKKDYLFEGIFFLLVSLFGIHMVFLPSLAASEIIRAEDISDKKTLDLMIASMQNETRSFGLLPLAKTKEAKRSVEVIITAYSSTVDQTDDTPFITASNTTVRHGIIATNFLPFGTKVKFPELYGDELFIVEDRMNKRYTHRVDIWMQERSDAINFGIRKTKMEIFR</sequence>
<dbReference type="EMBL" id="PFWS01000043">
    <property type="protein sequence ID" value="PJA47185.1"/>
    <property type="molecule type" value="Genomic_DNA"/>
</dbReference>
<accession>A0A2M7XH54</accession>
<reference evidence="3" key="1">
    <citation type="submission" date="2017-09" db="EMBL/GenBank/DDBJ databases">
        <title>Depth-based differentiation of microbial function through sediment-hosted aquifers and enrichment of novel symbionts in the deep terrestrial subsurface.</title>
        <authorList>
            <person name="Probst A.J."/>
            <person name="Ladd B."/>
            <person name="Jarett J.K."/>
            <person name="Geller-Mcgrath D.E."/>
            <person name="Sieber C.M.K."/>
            <person name="Emerson J.B."/>
            <person name="Anantharaman K."/>
            <person name="Thomas B.C."/>
            <person name="Malmstrom R."/>
            <person name="Stieglmeier M."/>
            <person name="Klingl A."/>
            <person name="Woyke T."/>
            <person name="Ryan C.M."/>
            <person name="Banfield J.F."/>
        </authorList>
    </citation>
    <scope>NUCLEOTIDE SEQUENCE [LARGE SCALE GENOMIC DNA]</scope>
</reference>
<name>A0A2M7XH54_9BACT</name>
<dbReference type="AlphaFoldDB" id="A0A2M7XH54"/>
<comment type="caution">
    <text evidence="2">The sequence shown here is derived from an EMBL/GenBank/DDBJ whole genome shotgun (WGS) entry which is preliminary data.</text>
</comment>
<evidence type="ECO:0000313" key="3">
    <source>
        <dbReference type="Proteomes" id="UP000229749"/>
    </source>
</evidence>
<organism evidence="2 3">
    <name type="scientific">Candidatus Uhrbacteria bacterium CG_4_9_14_3_um_filter_36_7</name>
    <dbReference type="NCBI Taxonomy" id="1975033"/>
    <lineage>
        <taxon>Bacteria</taxon>
        <taxon>Candidatus Uhriibacteriota</taxon>
    </lineage>
</organism>